<evidence type="ECO:0000256" key="2">
    <source>
        <dbReference type="SAM" id="MobiDB-lite"/>
    </source>
</evidence>
<evidence type="ECO:0000313" key="5">
    <source>
        <dbReference type="Proteomes" id="UP001314229"/>
    </source>
</evidence>
<accession>A0AAV1QGX9</accession>
<dbReference type="InterPro" id="IPR051176">
    <property type="entry name" value="Cent_Immune-Sig_Mod"/>
</dbReference>
<keyword evidence="5" id="KW-1185">Reference proteome</keyword>
<organism evidence="4 5">
    <name type="scientific">Scomber scombrus</name>
    <name type="common">Atlantic mackerel</name>
    <name type="synonym">Scomber vernalis</name>
    <dbReference type="NCBI Taxonomy" id="13677"/>
    <lineage>
        <taxon>Eukaryota</taxon>
        <taxon>Metazoa</taxon>
        <taxon>Chordata</taxon>
        <taxon>Craniata</taxon>
        <taxon>Vertebrata</taxon>
        <taxon>Euteleostomi</taxon>
        <taxon>Actinopterygii</taxon>
        <taxon>Neopterygii</taxon>
        <taxon>Teleostei</taxon>
        <taxon>Neoteleostei</taxon>
        <taxon>Acanthomorphata</taxon>
        <taxon>Pelagiaria</taxon>
        <taxon>Scombriformes</taxon>
        <taxon>Scombridae</taxon>
        <taxon>Scomber</taxon>
    </lineage>
</organism>
<keyword evidence="3" id="KW-0812">Transmembrane</keyword>
<gene>
    <name evidence="4" type="ORF">FSCOSCO3_A008851</name>
</gene>
<dbReference type="PANTHER" id="PTHR15715">
    <property type="entry name" value="CENTROSOMAL PROTEIN OF 170 KDA"/>
    <property type="match status" value="1"/>
</dbReference>
<evidence type="ECO:0000256" key="1">
    <source>
        <dbReference type="SAM" id="Coils"/>
    </source>
</evidence>
<dbReference type="EMBL" id="CAWUFR010001010">
    <property type="protein sequence ID" value="CAK6982400.1"/>
    <property type="molecule type" value="Genomic_DNA"/>
</dbReference>
<feature type="region of interest" description="Disordered" evidence="2">
    <location>
        <begin position="36"/>
        <end position="93"/>
    </location>
</feature>
<keyword evidence="3" id="KW-0472">Membrane</keyword>
<feature type="compositionally biased region" description="Basic and acidic residues" evidence="2">
    <location>
        <begin position="37"/>
        <end position="51"/>
    </location>
</feature>
<dbReference type="PANTHER" id="PTHR15715:SF26">
    <property type="entry name" value="COILED-COIL DOMAIN-CONTAINING PROTEIN 136"/>
    <property type="match status" value="1"/>
</dbReference>
<feature type="coiled-coil region" evidence="1">
    <location>
        <begin position="344"/>
        <end position="406"/>
    </location>
</feature>
<name>A0AAV1QGX9_SCOSC</name>
<reference evidence="4 5" key="1">
    <citation type="submission" date="2024-01" db="EMBL/GenBank/DDBJ databases">
        <authorList>
            <person name="Alioto T."/>
            <person name="Alioto T."/>
            <person name="Gomez Garrido J."/>
        </authorList>
    </citation>
    <scope>NUCLEOTIDE SEQUENCE [LARGE SCALE GENOMIC DNA]</scope>
</reference>
<sequence length="443" mass="50588">MDGLRLPPVIEEVLDPSDELCEMKVEKPIMLAQTLTAKERESMEENDKEEVAVGNGEKGQQEEEKEKEVKKEKGDEEEQGRGGGVKDEDEELEELRAQMLQLLVELEETREVSQRQEESFLELQGQLEEERLASAHQAESFTRQIQRLQAQLRSVQEEMDSLEEEKESELDEVQEELRSAQEEVLVLQQAAEEAAAERENDIASLQEELCRLRAELQRLHVTAQEYELEVTSLRAEISMKSHNSHSHPDDMTPLKEEFISLTDERQSLTDDNKELSRKVEQMQQQRDACDDVYLAVRADGDTEHVQNDQVKADAYITLSQSSSPHLQEVNSSSVQDDVGGSEELDVLKVQLRQAEETAHKVQRECDGLKGELADLQQLYDSSQRERVTLEQELQRCKAELQKVVGKKSQNCTPPPEPPVISIPFIGMIVIVALIWCWWEELAS</sequence>
<comment type="caution">
    <text evidence="4">The sequence shown here is derived from an EMBL/GenBank/DDBJ whole genome shotgun (WGS) entry which is preliminary data.</text>
</comment>
<feature type="transmembrane region" description="Helical" evidence="3">
    <location>
        <begin position="419"/>
        <end position="438"/>
    </location>
</feature>
<evidence type="ECO:0000256" key="3">
    <source>
        <dbReference type="SAM" id="Phobius"/>
    </source>
</evidence>
<feature type="compositionally biased region" description="Basic and acidic residues" evidence="2">
    <location>
        <begin position="59"/>
        <end position="74"/>
    </location>
</feature>
<dbReference type="Proteomes" id="UP001314229">
    <property type="component" value="Unassembled WGS sequence"/>
</dbReference>
<proteinExistence type="predicted"/>
<dbReference type="GO" id="GO:0001675">
    <property type="term" value="P:acrosome assembly"/>
    <property type="evidence" value="ECO:0007669"/>
    <property type="project" value="TreeGrafter"/>
</dbReference>
<keyword evidence="1" id="KW-0175">Coiled coil</keyword>
<protein>
    <submittedName>
        <fullName evidence="4">Coiled-coil domain-containing protein 136-like isoform X1</fullName>
    </submittedName>
</protein>
<evidence type="ECO:0000313" key="4">
    <source>
        <dbReference type="EMBL" id="CAK6982400.1"/>
    </source>
</evidence>
<dbReference type="GO" id="GO:0002080">
    <property type="term" value="C:acrosomal membrane"/>
    <property type="evidence" value="ECO:0007669"/>
    <property type="project" value="TreeGrafter"/>
</dbReference>
<keyword evidence="3" id="KW-1133">Transmembrane helix</keyword>
<dbReference type="GO" id="GO:0007338">
    <property type="term" value="P:single fertilization"/>
    <property type="evidence" value="ECO:0007669"/>
    <property type="project" value="TreeGrafter"/>
</dbReference>
<dbReference type="AlphaFoldDB" id="A0AAV1QGX9"/>